<feature type="transmembrane region" description="Helical" evidence="12">
    <location>
        <begin position="267"/>
        <end position="289"/>
    </location>
</feature>
<dbReference type="PROSITE" id="PS50885">
    <property type="entry name" value="HAMP"/>
    <property type="match status" value="1"/>
</dbReference>
<feature type="domain" description="Histidine kinase" evidence="13">
    <location>
        <begin position="456"/>
        <end position="559"/>
    </location>
</feature>
<evidence type="ECO:0000259" key="13">
    <source>
        <dbReference type="PROSITE" id="PS50109"/>
    </source>
</evidence>
<dbReference type="SMART" id="SM00387">
    <property type="entry name" value="HATPase_c"/>
    <property type="match status" value="1"/>
</dbReference>
<dbReference type="Gene3D" id="3.30.565.10">
    <property type="entry name" value="Histidine kinase-like ATPase, C-terminal domain"/>
    <property type="match status" value="1"/>
</dbReference>
<comment type="caution">
    <text evidence="15">The sequence shown here is derived from an EMBL/GenBank/DDBJ whole genome shotgun (WGS) entry which is preliminary data.</text>
</comment>
<evidence type="ECO:0000256" key="11">
    <source>
        <dbReference type="ARBA" id="ARBA00023136"/>
    </source>
</evidence>
<dbReference type="InterPro" id="IPR004358">
    <property type="entry name" value="Sig_transdc_His_kin-like_C"/>
</dbReference>
<evidence type="ECO:0000313" key="15">
    <source>
        <dbReference type="EMBL" id="MCU6798192.1"/>
    </source>
</evidence>
<dbReference type="PRINTS" id="PR00344">
    <property type="entry name" value="BCTRLSENSOR"/>
</dbReference>
<dbReference type="Gene3D" id="6.10.340.10">
    <property type="match status" value="1"/>
</dbReference>
<organism evidence="15 16">
    <name type="scientific">Paenibacillus baimaensis</name>
    <dbReference type="NCBI Taxonomy" id="2982185"/>
    <lineage>
        <taxon>Bacteria</taxon>
        <taxon>Bacillati</taxon>
        <taxon>Bacillota</taxon>
        <taxon>Bacilli</taxon>
        <taxon>Bacillales</taxon>
        <taxon>Paenibacillaceae</taxon>
        <taxon>Paenibacillus</taxon>
    </lineage>
</organism>
<evidence type="ECO:0000256" key="3">
    <source>
        <dbReference type="ARBA" id="ARBA00012438"/>
    </source>
</evidence>
<evidence type="ECO:0000256" key="4">
    <source>
        <dbReference type="ARBA" id="ARBA00022475"/>
    </source>
</evidence>
<keyword evidence="6" id="KW-0808">Transferase</keyword>
<evidence type="ECO:0000256" key="2">
    <source>
        <dbReference type="ARBA" id="ARBA00004651"/>
    </source>
</evidence>
<evidence type="ECO:0000256" key="9">
    <source>
        <dbReference type="ARBA" id="ARBA00022840"/>
    </source>
</evidence>
<keyword evidence="4" id="KW-1003">Cell membrane</keyword>
<dbReference type="InterPro" id="IPR005467">
    <property type="entry name" value="His_kinase_dom"/>
</dbReference>
<keyword evidence="8 15" id="KW-0418">Kinase</keyword>
<keyword evidence="7" id="KW-0547">Nucleotide-binding</keyword>
<dbReference type="EC" id="2.7.13.3" evidence="3"/>
<feature type="domain" description="HAMP" evidence="14">
    <location>
        <begin position="293"/>
        <end position="347"/>
    </location>
</feature>
<dbReference type="CDD" id="cd06225">
    <property type="entry name" value="HAMP"/>
    <property type="match status" value="1"/>
</dbReference>
<dbReference type="InterPro" id="IPR003660">
    <property type="entry name" value="HAMP_dom"/>
</dbReference>
<name>A0ABT2UWJ6_9BACL</name>
<dbReference type="InterPro" id="IPR003594">
    <property type="entry name" value="HATPase_dom"/>
</dbReference>
<dbReference type="InterPro" id="IPR036890">
    <property type="entry name" value="HATPase_C_sf"/>
</dbReference>
<sequence length="568" mass="64895">MFIFIILGAFLTSFLGWLFVQLTQSLYDELIYRETTEKFHLFSSRIEEKLVNIDKLSLSIMSDADVQQYLYIIKTNPDTFESYYAANELKKKLLTYHLFDYAVSSIAIIDTNNNFHGAGLNINNFSSSDLHHLKGKAEQQQGGSVWVGGIAEDSSFYSLREIREVNDSSMEPLGTLLIRIFADKVMYSSSDESRHYNSTMLIISDNSVIYPSQSPINYQDLHLNEGDNFSLITLNQNKYLAAYFKLQYTGWTFIHLVPYGSIFKNTIIMKIALLGLYALILLIILWIGLQFSRSITKPIEKLMKKIGQVEKGRFELERLEFPENRDEIGHLSLNFDKMMDKLDTLIKENYVKQIMLKDAEYHALKARLNPHFLYNTLDSINWLARLNGQQQISGMVKALGNLLRSTVSDKEFITIREEISNLSNYIYIQQFRFEERLLYRMDIPEHLHAYYIPCIIIQPIVENSIKYGVESGLAVCEITVCAEELPDKLRIIVKDTGPGMDANYLNKLELGEVTAQGTGIGLKSINDLLKILFGEEYGLEIESGADQGTAITISLPYTNSLTNNKTAI</sequence>
<reference evidence="15 16" key="1">
    <citation type="submission" date="2022-09" db="EMBL/GenBank/DDBJ databases">
        <authorList>
            <person name="Han X.L."/>
            <person name="Wang Q."/>
            <person name="Lu T."/>
        </authorList>
    </citation>
    <scope>NUCLEOTIDE SEQUENCE [LARGE SCALE GENOMIC DNA]</scope>
    <source>
        <strain evidence="15 16">WQ 127069</strain>
    </source>
</reference>
<dbReference type="EMBL" id="JAOQIO010000125">
    <property type="protein sequence ID" value="MCU6798192.1"/>
    <property type="molecule type" value="Genomic_DNA"/>
</dbReference>
<comment type="catalytic activity">
    <reaction evidence="1">
        <text>ATP + protein L-histidine = ADP + protein N-phospho-L-histidine.</text>
        <dbReference type="EC" id="2.7.13.3"/>
    </reaction>
</comment>
<dbReference type="PROSITE" id="PS50109">
    <property type="entry name" value="HIS_KIN"/>
    <property type="match status" value="1"/>
</dbReference>
<keyword evidence="11 12" id="KW-0472">Membrane</keyword>
<evidence type="ECO:0000256" key="7">
    <source>
        <dbReference type="ARBA" id="ARBA00022741"/>
    </source>
</evidence>
<proteinExistence type="predicted"/>
<dbReference type="InterPro" id="IPR010559">
    <property type="entry name" value="Sig_transdc_His_kin_internal"/>
</dbReference>
<evidence type="ECO:0000256" key="1">
    <source>
        <dbReference type="ARBA" id="ARBA00000085"/>
    </source>
</evidence>
<gene>
    <name evidence="15" type="ORF">OB236_39305</name>
</gene>
<dbReference type="SMART" id="SM00304">
    <property type="entry name" value="HAMP"/>
    <property type="match status" value="1"/>
</dbReference>
<dbReference type="Pfam" id="PF02518">
    <property type="entry name" value="HATPase_c"/>
    <property type="match status" value="1"/>
</dbReference>
<dbReference type="Pfam" id="PF06580">
    <property type="entry name" value="His_kinase"/>
    <property type="match status" value="1"/>
</dbReference>
<keyword evidence="12" id="KW-1133">Transmembrane helix</keyword>
<evidence type="ECO:0000256" key="5">
    <source>
        <dbReference type="ARBA" id="ARBA00022553"/>
    </source>
</evidence>
<evidence type="ECO:0000256" key="12">
    <source>
        <dbReference type="SAM" id="Phobius"/>
    </source>
</evidence>
<comment type="subcellular location">
    <subcellularLocation>
        <location evidence="2">Cell membrane</location>
        <topology evidence="2">Multi-pass membrane protein</topology>
    </subcellularLocation>
</comment>
<evidence type="ECO:0000256" key="10">
    <source>
        <dbReference type="ARBA" id="ARBA00023012"/>
    </source>
</evidence>
<dbReference type="PANTHER" id="PTHR34220:SF7">
    <property type="entry name" value="SENSOR HISTIDINE KINASE YPDA"/>
    <property type="match status" value="1"/>
</dbReference>
<keyword evidence="12" id="KW-0812">Transmembrane</keyword>
<keyword evidence="9" id="KW-0067">ATP-binding</keyword>
<evidence type="ECO:0000313" key="16">
    <source>
        <dbReference type="Proteomes" id="UP001652445"/>
    </source>
</evidence>
<accession>A0ABT2UWJ6</accession>
<dbReference type="InterPro" id="IPR050640">
    <property type="entry name" value="Bact_2-comp_sensor_kinase"/>
</dbReference>
<dbReference type="GO" id="GO:0016301">
    <property type="term" value="F:kinase activity"/>
    <property type="evidence" value="ECO:0007669"/>
    <property type="project" value="UniProtKB-KW"/>
</dbReference>
<keyword evidence="5" id="KW-0597">Phosphoprotein</keyword>
<evidence type="ECO:0000256" key="6">
    <source>
        <dbReference type="ARBA" id="ARBA00022679"/>
    </source>
</evidence>
<protein>
    <recommendedName>
        <fullName evidence="3">histidine kinase</fullName>
        <ecNumber evidence="3">2.7.13.3</ecNumber>
    </recommendedName>
</protein>
<evidence type="ECO:0000259" key="14">
    <source>
        <dbReference type="PROSITE" id="PS50885"/>
    </source>
</evidence>
<evidence type="ECO:0000256" key="8">
    <source>
        <dbReference type="ARBA" id="ARBA00022777"/>
    </source>
</evidence>
<dbReference type="SUPFAM" id="SSF55874">
    <property type="entry name" value="ATPase domain of HSP90 chaperone/DNA topoisomerase II/histidine kinase"/>
    <property type="match status" value="1"/>
</dbReference>
<keyword evidence="16" id="KW-1185">Reference proteome</keyword>
<dbReference type="Pfam" id="PF00672">
    <property type="entry name" value="HAMP"/>
    <property type="match status" value="1"/>
</dbReference>
<dbReference type="Proteomes" id="UP001652445">
    <property type="component" value="Unassembled WGS sequence"/>
</dbReference>
<dbReference type="PANTHER" id="PTHR34220">
    <property type="entry name" value="SENSOR HISTIDINE KINASE YPDA"/>
    <property type="match status" value="1"/>
</dbReference>
<dbReference type="SUPFAM" id="SSF158472">
    <property type="entry name" value="HAMP domain-like"/>
    <property type="match status" value="1"/>
</dbReference>
<keyword evidence="10" id="KW-0902">Two-component regulatory system</keyword>